<dbReference type="OrthoDB" id="243773at2759"/>
<keyword evidence="3" id="KW-1133">Transmembrane helix</keyword>
<dbReference type="EMBL" id="AHKC01012600">
    <property type="protein sequence ID" value="EKF29855.1"/>
    <property type="molecule type" value="Genomic_DNA"/>
</dbReference>
<dbReference type="AlphaFoldDB" id="K2MS05"/>
<comment type="caution">
    <text evidence="5">The sequence shown here is derived from an EMBL/GenBank/DDBJ whole genome shotgun (WGS) entry which is preliminary data.</text>
</comment>
<evidence type="ECO:0000256" key="2">
    <source>
        <dbReference type="SAM" id="MobiDB-lite"/>
    </source>
</evidence>
<dbReference type="Pfam" id="PF02204">
    <property type="entry name" value="VPS9"/>
    <property type="match status" value="1"/>
</dbReference>
<dbReference type="SUPFAM" id="SSF109993">
    <property type="entry name" value="VPS9 domain"/>
    <property type="match status" value="1"/>
</dbReference>
<dbReference type="Gene3D" id="1.20.1050.80">
    <property type="entry name" value="VPS9 domain"/>
    <property type="match status" value="1"/>
</dbReference>
<keyword evidence="3" id="KW-0812">Transmembrane</keyword>
<keyword evidence="1" id="KW-0175">Coiled coil</keyword>
<evidence type="ECO:0000313" key="6">
    <source>
        <dbReference type="Proteomes" id="UP000007350"/>
    </source>
</evidence>
<organism evidence="5 6">
    <name type="scientific">Trypanosoma cruzi marinkellei</name>
    <dbReference type="NCBI Taxonomy" id="85056"/>
    <lineage>
        <taxon>Eukaryota</taxon>
        <taxon>Discoba</taxon>
        <taxon>Euglenozoa</taxon>
        <taxon>Kinetoplastea</taxon>
        <taxon>Metakinetoplastina</taxon>
        <taxon>Trypanosomatida</taxon>
        <taxon>Trypanosomatidae</taxon>
        <taxon>Trypanosoma</taxon>
        <taxon>Schizotrypanum</taxon>
    </lineage>
</organism>
<dbReference type="InterPro" id="IPR037191">
    <property type="entry name" value="VPS9_dom_sf"/>
</dbReference>
<gene>
    <name evidence="5" type="ORF">MOQ_006346</name>
</gene>
<evidence type="ECO:0000259" key="4">
    <source>
        <dbReference type="Pfam" id="PF02204"/>
    </source>
</evidence>
<reference evidence="5 6" key="1">
    <citation type="journal article" date="2012" name="BMC Genomics">
        <title>Comparative genomic analysis of human infective Trypanosoma cruzi lineages with the bat-restricted subspecies T. cruzi marinkellei.</title>
        <authorList>
            <person name="Franzen O."/>
            <person name="Talavera-Lopez C."/>
            <person name="Ochaya S."/>
            <person name="Butler C.E."/>
            <person name="Messenger L.A."/>
            <person name="Lewis M.D."/>
            <person name="Llewellyn M.S."/>
            <person name="Marinkelle C.J."/>
            <person name="Tyler K.M."/>
            <person name="Miles M.A."/>
            <person name="Andersson B."/>
        </authorList>
    </citation>
    <scope>NUCLEOTIDE SEQUENCE [LARGE SCALE GENOMIC DNA]</scope>
    <source>
        <strain evidence="5 6">B7</strain>
    </source>
</reference>
<feature type="compositionally biased region" description="Basic and acidic residues" evidence="2">
    <location>
        <begin position="92"/>
        <end position="113"/>
    </location>
</feature>
<evidence type="ECO:0000256" key="1">
    <source>
        <dbReference type="SAM" id="Coils"/>
    </source>
</evidence>
<evidence type="ECO:0000256" key="3">
    <source>
        <dbReference type="SAM" id="Phobius"/>
    </source>
</evidence>
<feature type="coiled-coil region" evidence="1">
    <location>
        <begin position="572"/>
        <end position="599"/>
    </location>
</feature>
<feature type="transmembrane region" description="Helical" evidence="3">
    <location>
        <begin position="37"/>
        <end position="55"/>
    </location>
</feature>
<feature type="region of interest" description="Disordered" evidence="2">
    <location>
        <begin position="87"/>
        <end position="113"/>
    </location>
</feature>
<accession>K2MS05</accession>
<keyword evidence="6" id="KW-1185">Reference proteome</keyword>
<dbReference type="InterPro" id="IPR003123">
    <property type="entry name" value="VPS9"/>
</dbReference>
<dbReference type="Proteomes" id="UP000007350">
    <property type="component" value="Unassembled WGS sequence"/>
</dbReference>
<name>K2MS05_TRYCR</name>
<keyword evidence="3" id="KW-0472">Membrane</keyword>
<evidence type="ECO:0000313" key="5">
    <source>
        <dbReference type="EMBL" id="EKF29855.1"/>
    </source>
</evidence>
<protein>
    <recommendedName>
        <fullName evidence="4">VPS9 domain-containing protein</fullName>
    </recommendedName>
</protein>
<proteinExistence type="predicted"/>
<sequence>MVSILFLFCFAFWRPSWHIYIHVLCCTSSCFCYPLPLFPTSFFLFFLFLFLWLCCQFRFCGFSRLFIAIDTQIRAIVRGGPITAACPQGAGPKKEGKNGTDNSMESRRTKKRECGPRRVKDFCYTVVKEHHRYGWLRQERLLVITLTHISNCKPPQRKGAPPLATKSFPLTSITMIGIKGTNYFYIHVSGDHTYYYYTPKAIEIALKIQNYVASANAIDILLNAEDMRRSILMEKLIKGSIQLPGTRKGQKDSPYPWSNPKMLGLRCGINRALLKGWVSGSEELLELAHFWKGKGEEEVMDLKKLRHALNAIKDKCVKDLLQRRAKPSKESFCSAVAVCVEDVLQKTVIQPNFDKIMSFLREDRALLRKEVLFNRQRERLRGRSAEVFNLPKDLRSIDYKLVRRHFDVLTNLQSPNDLIDQVVNIAACIYLTVYVAARYPHKTATSVAANSVTRGACRNAAMNRHTAALPRRITPTEGKAVRPQTLHGNKKAVLKRGERDAKKENDALRSIDSCFNSMELFAVSQKVPASSFSDDLVVSGRNSLDRVSMDSASQLRCHGRGEYRRMSFSLSLNKIIDDMEEEEEELNVSELQLNAALIARLDKGGLTADEIFPLFIHLLCETDVPELCIIERFIDLMRDPDDTSERAYYFTTLAAAIKTVCEWNCEDVPSMTNKARR</sequence>
<feature type="domain" description="VPS9" evidence="4">
    <location>
        <begin position="603"/>
        <end position="662"/>
    </location>
</feature>